<proteinExistence type="predicted"/>
<evidence type="ECO:0000256" key="1">
    <source>
        <dbReference type="SAM" id="Coils"/>
    </source>
</evidence>
<feature type="coiled-coil region" evidence="1">
    <location>
        <begin position="272"/>
        <end position="323"/>
    </location>
</feature>
<evidence type="ECO:0000256" key="2">
    <source>
        <dbReference type="SAM" id="MobiDB-lite"/>
    </source>
</evidence>
<dbReference type="Proteomes" id="UP001152320">
    <property type="component" value="Chromosome 11"/>
</dbReference>
<sequence length="919" mass="105286">MGDSAISDNQEVKSITEKGDHPFADDLADAEEQTYIESECYDTVHPLPEGWPRLQEKLFKRRNLYFRKPVSASISNVIHHLQKLQNKLEAWSREVELEILSQHSSTGNSVIDGPSYEGGREGLGSKLSAGRKHLRFAPGSAQSSNAGVDDDVRSGSGMSSVVQELSIHGKGAVIPQDVPSIEILDEDLPKLGAEEVIDEVVTLLGRLETDRQDTEGTLEKEKQRVHWLQGRIDFLANKRLVELPRAVQKEHEACAADIAELKWHCAYRGRQLTRVKNKVESAEMLNARLNEDIAFVKKHCPLVEEKLDLEMEAMKRIDEAQNQTTGELNKMFEKLKKTEGKSHEAHGKADMERAHIKKELDSVRDALTEINHELDEAKSLHTSYTHKCNDLRRKLLSNAQEKVVLENRNENARAAEKMEGVKVKQTQDMIVDAEFEHRRLADQNYQFNVKIDTMRKDITGLKEESELANKKRLKELRQRQQRCDEMSMDIEDIEVKLKNCKKQKVADAKNVERIKREMSKVETQLGVVDEEHSKTKVINNAVRSKLMGEKDKVALKEDQIQGTIEGLKKQHKEETHSRTILQARILADSTDFQKLQLEAKKKKSRVEKKCNEIENVVASVLSEVEVQRSTKADKMKVVSDLETHIADVKVKHVEVENSLQNKIAELEPQHKKLQSDYLEKQKKLDYMAHRTDFIQKKLAEQDQSDNFMDRVIKNTSEAIEELNADLEEQTIQLETGQRQEQELKQSLMEVAQRLESGDDDHLEHMKLRREVLAEHEASLKDKLQENSNLAHEYRTVQQEYYQQKTNFLQEFEIRIGLEASLKDHKQLNSLQVRLHDALARYFTLRGLYHQNELAGFEENSQENAERILSLQKEMDEAIETISQFLSDQVDGTAMKMVLAAADSAIKKDPQLQLQALVSA</sequence>
<dbReference type="PANTHER" id="PTHR35088:SF1">
    <property type="entry name" value="COILED-COIL DOMAIN-CONTAINING PROTEIN 178"/>
    <property type="match status" value="1"/>
</dbReference>
<dbReference type="AlphaFoldDB" id="A0A9Q1BWV7"/>
<gene>
    <name evidence="3" type="ORF">HOLleu_24515</name>
</gene>
<evidence type="ECO:0008006" key="5">
    <source>
        <dbReference type="Google" id="ProtNLM"/>
    </source>
</evidence>
<feature type="region of interest" description="Disordered" evidence="2">
    <location>
        <begin position="1"/>
        <end position="23"/>
    </location>
</feature>
<evidence type="ECO:0000313" key="3">
    <source>
        <dbReference type="EMBL" id="KAJ8034089.1"/>
    </source>
</evidence>
<dbReference type="PANTHER" id="PTHR35088">
    <property type="entry name" value="COILED-COIL DOMAIN-CONTAINING PROTEIN 178"/>
    <property type="match status" value="1"/>
</dbReference>
<dbReference type="EMBL" id="JAIZAY010000011">
    <property type="protein sequence ID" value="KAJ8034089.1"/>
    <property type="molecule type" value="Genomic_DNA"/>
</dbReference>
<feature type="coiled-coil region" evidence="1">
    <location>
        <begin position="74"/>
        <end position="101"/>
    </location>
</feature>
<dbReference type="OrthoDB" id="10010556at2759"/>
<feature type="compositionally biased region" description="Basic and acidic residues" evidence="2">
    <location>
        <begin position="10"/>
        <end position="23"/>
    </location>
</feature>
<organism evidence="3 4">
    <name type="scientific">Holothuria leucospilota</name>
    <name type="common">Black long sea cucumber</name>
    <name type="synonym">Mertensiothuria leucospilota</name>
    <dbReference type="NCBI Taxonomy" id="206669"/>
    <lineage>
        <taxon>Eukaryota</taxon>
        <taxon>Metazoa</taxon>
        <taxon>Echinodermata</taxon>
        <taxon>Eleutherozoa</taxon>
        <taxon>Echinozoa</taxon>
        <taxon>Holothuroidea</taxon>
        <taxon>Aspidochirotacea</taxon>
        <taxon>Aspidochirotida</taxon>
        <taxon>Holothuriidae</taxon>
        <taxon>Holothuria</taxon>
    </lineage>
</organism>
<keyword evidence="1" id="KW-0175">Coiled coil</keyword>
<reference evidence="3" key="1">
    <citation type="submission" date="2021-10" db="EMBL/GenBank/DDBJ databases">
        <title>Tropical sea cucumber genome reveals ecological adaptation and Cuvierian tubules defense mechanism.</title>
        <authorList>
            <person name="Chen T."/>
        </authorList>
    </citation>
    <scope>NUCLEOTIDE SEQUENCE</scope>
    <source>
        <strain evidence="3">Nanhai2018</strain>
        <tissue evidence="3">Muscle</tissue>
    </source>
</reference>
<feature type="coiled-coil region" evidence="1">
    <location>
        <begin position="712"/>
        <end position="746"/>
    </location>
</feature>
<feature type="coiled-coil region" evidence="1">
    <location>
        <begin position="451"/>
        <end position="531"/>
    </location>
</feature>
<keyword evidence="4" id="KW-1185">Reference proteome</keyword>
<dbReference type="InterPro" id="IPR038826">
    <property type="entry name" value="CCDC178"/>
</dbReference>
<feature type="coiled-coil region" evidence="1">
    <location>
        <begin position="772"/>
        <end position="799"/>
    </location>
</feature>
<comment type="caution">
    <text evidence="3">The sequence shown here is derived from an EMBL/GenBank/DDBJ whole genome shotgun (WGS) entry which is preliminary data.</text>
</comment>
<accession>A0A9Q1BWV7</accession>
<name>A0A9Q1BWV7_HOLLE</name>
<evidence type="ECO:0000313" key="4">
    <source>
        <dbReference type="Proteomes" id="UP001152320"/>
    </source>
</evidence>
<protein>
    <recommendedName>
        <fullName evidence="5">Coiled-coil domain-containing protein 178</fullName>
    </recommendedName>
</protein>